<protein>
    <submittedName>
        <fullName evidence="1">Uncharacterized protein</fullName>
    </submittedName>
</protein>
<name>A0A839DS01_9PSEU</name>
<evidence type="ECO:0000313" key="1">
    <source>
        <dbReference type="EMBL" id="MBA8823853.1"/>
    </source>
</evidence>
<organism evidence="1 2">
    <name type="scientific">Halosaccharopolyspora lacisalsi</name>
    <dbReference type="NCBI Taxonomy" id="1000566"/>
    <lineage>
        <taxon>Bacteria</taxon>
        <taxon>Bacillati</taxon>
        <taxon>Actinomycetota</taxon>
        <taxon>Actinomycetes</taxon>
        <taxon>Pseudonocardiales</taxon>
        <taxon>Pseudonocardiaceae</taxon>
        <taxon>Halosaccharopolyspora</taxon>
    </lineage>
</organism>
<keyword evidence="2" id="KW-1185">Reference proteome</keyword>
<proteinExistence type="predicted"/>
<reference evidence="1 2" key="1">
    <citation type="submission" date="2020-07" db="EMBL/GenBank/DDBJ databases">
        <title>Sequencing the genomes of 1000 actinobacteria strains.</title>
        <authorList>
            <person name="Klenk H.-P."/>
        </authorList>
    </citation>
    <scope>NUCLEOTIDE SEQUENCE [LARGE SCALE GENOMIC DNA]</scope>
    <source>
        <strain evidence="1 2">DSM 45975</strain>
    </source>
</reference>
<comment type="caution">
    <text evidence="1">The sequence shown here is derived from an EMBL/GenBank/DDBJ whole genome shotgun (WGS) entry which is preliminary data.</text>
</comment>
<dbReference type="AlphaFoldDB" id="A0A839DS01"/>
<accession>A0A839DS01</accession>
<dbReference type="Proteomes" id="UP000569329">
    <property type="component" value="Unassembled WGS sequence"/>
</dbReference>
<dbReference type="EMBL" id="JACGWZ010000001">
    <property type="protein sequence ID" value="MBA8823853.1"/>
    <property type="molecule type" value="Genomic_DNA"/>
</dbReference>
<gene>
    <name evidence="1" type="ORF">FHX42_001182</name>
</gene>
<sequence length="42" mass="4708">MEQLQDGYGWLFLAAAAQVVAERVDQGGPVLRMRRSGWSMRA</sequence>
<evidence type="ECO:0000313" key="2">
    <source>
        <dbReference type="Proteomes" id="UP000569329"/>
    </source>
</evidence>